<dbReference type="Proteomes" id="UP001381693">
    <property type="component" value="Unassembled WGS sequence"/>
</dbReference>
<dbReference type="EMBL" id="JAXCGZ010011564">
    <property type="protein sequence ID" value="KAK7074499.1"/>
    <property type="molecule type" value="Genomic_DNA"/>
</dbReference>
<protein>
    <submittedName>
        <fullName evidence="1">Uncharacterized protein</fullName>
    </submittedName>
</protein>
<name>A0AAN9A537_HALRR</name>
<reference evidence="1 2" key="1">
    <citation type="submission" date="2023-11" db="EMBL/GenBank/DDBJ databases">
        <title>Halocaridina rubra genome assembly.</title>
        <authorList>
            <person name="Smith C."/>
        </authorList>
    </citation>
    <scope>NUCLEOTIDE SEQUENCE [LARGE SCALE GENOMIC DNA]</scope>
    <source>
        <strain evidence="1">EP-1</strain>
        <tissue evidence="1">Whole</tissue>
    </source>
</reference>
<evidence type="ECO:0000313" key="2">
    <source>
        <dbReference type="Proteomes" id="UP001381693"/>
    </source>
</evidence>
<keyword evidence="2" id="KW-1185">Reference proteome</keyword>
<evidence type="ECO:0000313" key="1">
    <source>
        <dbReference type="EMBL" id="KAK7074499.1"/>
    </source>
</evidence>
<dbReference type="AlphaFoldDB" id="A0AAN9A537"/>
<feature type="non-terminal residue" evidence="1">
    <location>
        <position position="66"/>
    </location>
</feature>
<comment type="caution">
    <text evidence="1">The sequence shown here is derived from an EMBL/GenBank/DDBJ whole genome shotgun (WGS) entry which is preliminary data.</text>
</comment>
<organism evidence="1 2">
    <name type="scientific">Halocaridina rubra</name>
    <name type="common">Hawaiian red shrimp</name>
    <dbReference type="NCBI Taxonomy" id="373956"/>
    <lineage>
        <taxon>Eukaryota</taxon>
        <taxon>Metazoa</taxon>
        <taxon>Ecdysozoa</taxon>
        <taxon>Arthropoda</taxon>
        <taxon>Crustacea</taxon>
        <taxon>Multicrustacea</taxon>
        <taxon>Malacostraca</taxon>
        <taxon>Eumalacostraca</taxon>
        <taxon>Eucarida</taxon>
        <taxon>Decapoda</taxon>
        <taxon>Pleocyemata</taxon>
        <taxon>Caridea</taxon>
        <taxon>Atyoidea</taxon>
        <taxon>Atyidae</taxon>
        <taxon>Halocaridina</taxon>
    </lineage>
</organism>
<gene>
    <name evidence="1" type="ORF">SK128_002420</name>
</gene>
<accession>A0AAN9A537</accession>
<proteinExistence type="predicted"/>
<sequence>MKTDALVSKVNPTRCVDGVLLNPIPLKVSALSPCPLGWLLHLPKPDGSTFLVTPVREANSLLDEMM</sequence>